<feature type="domain" description="LysM" evidence="2">
    <location>
        <begin position="226"/>
        <end position="270"/>
    </location>
</feature>
<dbReference type="Gramene" id="KVI04049">
    <property type="protein sequence ID" value="KVI04049"/>
    <property type="gene ID" value="Ccrd_017657"/>
</dbReference>
<accession>A0A103Y7Q2</accession>
<keyword evidence="4" id="KW-1185">Reference proteome</keyword>
<feature type="domain" description="LysM" evidence="2">
    <location>
        <begin position="162"/>
        <end position="209"/>
    </location>
</feature>
<gene>
    <name evidence="3" type="ORF">Ccrd_017657</name>
</gene>
<evidence type="ECO:0000313" key="4">
    <source>
        <dbReference type="Proteomes" id="UP000243975"/>
    </source>
</evidence>
<dbReference type="PANTHER" id="PTHR33734">
    <property type="entry name" value="LYSM DOMAIN-CONTAINING GPI-ANCHORED PROTEIN 2"/>
    <property type="match status" value="1"/>
</dbReference>
<dbReference type="EMBL" id="LEKV01002314">
    <property type="protein sequence ID" value="KVI04049.1"/>
    <property type="molecule type" value="Genomic_DNA"/>
</dbReference>
<name>A0A103Y7Q2_CYNCS</name>
<dbReference type="InterPro" id="IPR018392">
    <property type="entry name" value="LysM"/>
</dbReference>
<dbReference type="Proteomes" id="UP000243975">
    <property type="component" value="Unassembled WGS sequence"/>
</dbReference>
<dbReference type="CDD" id="cd00118">
    <property type="entry name" value="LysM"/>
    <property type="match status" value="1"/>
</dbReference>
<dbReference type="SMART" id="SM00257">
    <property type="entry name" value="LysM"/>
    <property type="match status" value="2"/>
</dbReference>
<organism evidence="3 4">
    <name type="scientific">Cynara cardunculus var. scolymus</name>
    <name type="common">Globe artichoke</name>
    <name type="synonym">Cynara scolymus</name>
    <dbReference type="NCBI Taxonomy" id="59895"/>
    <lineage>
        <taxon>Eukaryota</taxon>
        <taxon>Viridiplantae</taxon>
        <taxon>Streptophyta</taxon>
        <taxon>Embryophyta</taxon>
        <taxon>Tracheophyta</taxon>
        <taxon>Spermatophyta</taxon>
        <taxon>Magnoliopsida</taxon>
        <taxon>eudicotyledons</taxon>
        <taxon>Gunneridae</taxon>
        <taxon>Pentapetalae</taxon>
        <taxon>asterids</taxon>
        <taxon>campanulids</taxon>
        <taxon>Asterales</taxon>
        <taxon>Asteraceae</taxon>
        <taxon>Carduoideae</taxon>
        <taxon>Cardueae</taxon>
        <taxon>Carduinae</taxon>
        <taxon>Cynara</taxon>
    </lineage>
</organism>
<keyword evidence="1" id="KW-1133">Transmembrane helix</keyword>
<evidence type="ECO:0000313" key="3">
    <source>
        <dbReference type="EMBL" id="KVI04049.1"/>
    </source>
</evidence>
<keyword evidence="1" id="KW-0812">Transmembrane</keyword>
<protein>
    <submittedName>
        <fullName evidence="3">Peptidoglycan-binding lysin domain-containing protein</fullName>
    </submittedName>
</protein>
<dbReference type="Pfam" id="PF01476">
    <property type="entry name" value="LysM"/>
    <property type="match status" value="2"/>
</dbReference>
<dbReference type="PROSITE" id="PS51782">
    <property type="entry name" value="LYSM"/>
    <property type="match status" value="2"/>
</dbReference>
<keyword evidence="1" id="KW-0472">Membrane</keyword>
<dbReference type="SUPFAM" id="SSF54106">
    <property type="entry name" value="LysM domain"/>
    <property type="match status" value="2"/>
</dbReference>
<dbReference type="Gene3D" id="3.10.350.10">
    <property type="entry name" value="LysM domain"/>
    <property type="match status" value="2"/>
</dbReference>
<feature type="transmembrane region" description="Helical" evidence="1">
    <location>
        <begin position="53"/>
        <end position="73"/>
    </location>
</feature>
<dbReference type="InterPro" id="IPR036779">
    <property type="entry name" value="LysM_dom_sf"/>
</dbReference>
<dbReference type="GO" id="GO:0005886">
    <property type="term" value="C:plasma membrane"/>
    <property type="evidence" value="ECO:0007669"/>
    <property type="project" value="EnsemblPlants"/>
</dbReference>
<evidence type="ECO:0000259" key="2">
    <source>
        <dbReference type="PROSITE" id="PS51782"/>
    </source>
</evidence>
<comment type="caution">
    <text evidence="3">The sequence shown here is derived from an EMBL/GenBank/DDBJ whole genome shotgun (WGS) entry which is preliminary data.</text>
</comment>
<sequence>MKQTSSVGTESTFSHFNFPLLLFPSASTSSSSSAINNPSKSSHSTHTVSFFDMGFPILTLSFFLLIISSLFSLQSAQQTLGFRCTNTSTSTCYSLIDYQLPNTTTLSSVQTLFEIKNLRILLAANDLPTNISQNQNFPASSILKIPFPCSCRNGTGISNRRPNYVVLPNDTLFHIAAEVFSRVVTFPQIQLVNNIPNADLIMVGQRLWIPLPCSCDDVEGQAVVHYGHLVQAGSTVSGIAEQFNTTESTLLNLNGMTSPSQLQASSILDVPLKVCTSMVTSNSTDYPLLVPNGTSIYTANNCVRCKCNAANNWILQCESSGLTLPRGQTCPLTLCEGTSVSLGNITSGPGCNRSRCVYTEGNNNDTPGSGWKDRRLSFVVGASLMAVHLLSM</sequence>
<evidence type="ECO:0000256" key="1">
    <source>
        <dbReference type="SAM" id="Phobius"/>
    </source>
</evidence>
<dbReference type="GO" id="GO:0008061">
    <property type="term" value="F:chitin binding"/>
    <property type="evidence" value="ECO:0007669"/>
    <property type="project" value="EnsemblPlants"/>
</dbReference>
<proteinExistence type="predicted"/>
<dbReference type="AlphaFoldDB" id="A0A103Y7Q2"/>
<dbReference type="OMA" id="TIQYSAA"/>
<dbReference type="PANTHER" id="PTHR33734:SF11">
    <property type="entry name" value="LYSM DOMAIN-CONTAINING GPI-ANCHORED PROTEIN 2"/>
    <property type="match status" value="1"/>
</dbReference>
<reference evidence="3 4" key="1">
    <citation type="journal article" date="2016" name="Sci. Rep.">
        <title>The genome sequence of the outbreeding globe artichoke constructed de novo incorporating a phase-aware low-pass sequencing strategy of F1 progeny.</title>
        <authorList>
            <person name="Scaglione D."/>
            <person name="Reyes-Chin-Wo S."/>
            <person name="Acquadro A."/>
            <person name="Froenicke L."/>
            <person name="Portis E."/>
            <person name="Beitel C."/>
            <person name="Tirone M."/>
            <person name="Mauro R."/>
            <person name="Lo Monaco A."/>
            <person name="Mauromicale G."/>
            <person name="Faccioli P."/>
            <person name="Cattivelli L."/>
            <person name="Rieseberg L."/>
            <person name="Michelmore R."/>
            <person name="Lanteri S."/>
        </authorList>
    </citation>
    <scope>NUCLEOTIDE SEQUENCE [LARGE SCALE GENOMIC DNA]</scope>
    <source>
        <strain evidence="3">2C</strain>
    </source>
</reference>